<evidence type="ECO:0000256" key="3">
    <source>
        <dbReference type="SAM" id="SignalP"/>
    </source>
</evidence>
<dbReference type="VEuPathDB" id="PlasmoDB:PRCDC_0020400"/>
<keyword evidence="1" id="KW-0175">Coiled coil</keyword>
<feature type="signal peptide" evidence="3">
    <location>
        <begin position="1"/>
        <end position="19"/>
    </location>
</feature>
<feature type="coiled-coil region" evidence="1">
    <location>
        <begin position="62"/>
        <end position="89"/>
    </location>
</feature>
<reference evidence="4" key="2">
    <citation type="submission" date="2014-05" db="EMBL/GenBank/DDBJ databases">
        <title>The genome sequences of chimpanzee malaria parasites reveal the path to human adaptation.</title>
        <authorList>
            <person name="Otto T.D."/>
            <person name="Rayner J.C."/>
            <person name="Boehme U."/>
            <person name="Pain A."/>
            <person name="Spottiswoode N."/>
            <person name="Sanders M."/>
            <person name="Quail M."/>
            <person name="Ollomo B."/>
            <person name="Renaud F."/>
            <person name="Thomas A.W."/>
            <person name="Prugnolle F."/>
            <person name="Conway D.J."/>
            <person name="Newbold C."/>
            <person name="Berriman M."/>
        </authorList>
    </citation>
    <scope>NUCLEOTIDE SEQUENCE [LARGE SCALE GENOMIC DNA]</scope>
    <source>
        <strain evidence="4">CDC</strain>
    </source>
</reference>
<feature type="transmembrane region" description="Helical" evidence="2">
    <location>
        <begin position="263"/>
        <end position="289"/>
    </location>
</feature>
<feature type="chain" id="PRO_5001589839" evidence="3">
    <location>
        <begin position="20"/>
        <end position="309"/>
    </location>
</feature>
<evidence type="ECO:0000313" key="4">
    <source>
        <dbReference type="EMBL" id="CDO61566.1"/>
    </source>
</evidence>
<accession>A0A060RLZ3</accession>
<dbReference type="Pfam" id="PF02009">
    <property type="entry name" value="RIFIN"/>
    <property type="match status" value="1"/>
</dbReference>
<organism evidence="4 5">
    <name type="scientific">Plasmodium reichenowi</name>
    <dbReference type="NCBI Taxonomy" id="5854"/>
    <lineage>
        <taxon>Eukaryota</taxon>
        <taxon>Sar</taxon>
        <taxon>Alveolata</taxon>
        <taxon>Apicomplexa</taxon>
        <taxon>Aconoidasida</taxon>
        <taxon>Haemosporida</taxon>
        <taxon>Plasmodiidae</taxon>
        <taxon>Plasmodium</taxon>
        <taxon>Plasmodium (Laverania)</taxon>
    </lineage>
</organism>
<dbReference type="NCBIfam" id="TIGR01477">
    <property type="entry name" value="RIFIN"/>
    <property type="match status" value="1"/>
</dbReference>
<dbReference type="PhylomeDB" id="A0A060RLZ3"/>
<gene>
    <name evidence="4" type="primary">RIF</name>
    <name evidence="4" type="ORF">PRCDC_0020400</name>
</gene>
<dbReference type="EMBL" id="HG810435">
    <property type="protein sequence ID" value="CDO61566.1"/>
    <property type="molecule type" value="Genomic_DNA"/>
</dbReference>
<keyword evidence="2" id="KW-0472">Membrane</keyword>
<protein>
    <submittedName>
        <fullName evidence="4">Rifin</fullName>
    </submittedName>
</protein>
<keyword evidence="2" id="KW-1133">Transmembrane helix</keyword>
<name>A0A060RLZ3_PLARE</name>
<evidence type="ECO:0000256" key="1">
    <source>
        <dbReference type="SAM" id="Coils"/>
    </source>
</evidence>
<dbReference type="InterPro" id="IPR006373">
    <property type="entry name" value="VSA_Rifin"/>
</dbReference>
<keyword evidence="3" id="KW-0732">Signal</keyword>
<dbReference type="AlphaFoldDB" id="A0A060RLZ3"/>
<dbReference type="VEuPathDB" id="PlasmoDB:PRG01_0026300"/>
<keyword evidence="5" id="KW-1185">Reference proteome</keyword>
<proteinExistence type="predicted"/>
<reference evidence="4" key="1">
    <citation type="submission" date="2014-01" db="EMBL/GenBank/DDBJ databases">
        <authorList>
            <person name="Aslett M."/>
        </authorList>
    </citation>
    <scope>NUCLEOTIDE SEQUENCE</scope>
    <source>
        <strain evidence="4">CDC</strain>
    </source>
</reference>
<evidence type="ECO:0000313" key="5">
    <source>
        <dbReference type="Proteomes" id="UP000027581"/>
    </source>
</evidence>
<dbReference type="Proteomes" id="UP000027581">
    <property type="component" value="Unassembled WGS sequence"/>
</dbReference>
<keyword evidence="2" id="KW-0812">Transmembrane</keyword>
<sequence length="309" mass="34281">MKLHYSNILLFVIPLNILAHNKNKLHITPHHTQANRSLCECDTQSSIYDKNADIKSVKEIFDRQTSQRFEEYEERMKDKRQKRKEERHKNIEKIIQKDKMDKSLAEKVEKGCFRCGCGLGGVAASIGLFGGLGIYGWKIAATAAAIEAAKEAGIEAGVNAVIAEIKGFSFIRTSSLVNELPKFINGLNYNTVDGLVDALKVATASIDKPCPSANGVKDQLCSALTQKETWFGRVVKAAKSTTECTTAAAEITKLDEVGAASSYAYSAVVYSVISILIIVLIMIIIYLILRYRRKKKVNKKAQYTKLLNQ</sequence>
<evidence type="ECO:0000256" key="2">
    <source>
        <dbReference type="SAM" id="Phobius"/>
    </source>
</evidence>